<dbReference type="EMBL" id="AP014685">
    <property type="protein sequence ID" value="BAR62063.1"/>
    <property type="molecule type" value="Genomic_DNA"/>
</dbReference>
<reference evidence="1 2" key="1">
    <citation type="submission" date="2014-11" db="EMBL/GenBank/DDBJ databases">
        <title>Symbiosis island explosion on the genome of extra-slow-growing strains of soybean bradyrhizobia with massive insertion sequences.</title>
        <authorList>
            <person name="Iida T."/>
            <person name="Minamisawa K."/>
        </authorList>
    </citation>
    <scope>NUCLEOTIDE SEQUENCE [LARGE SCALE GENOMIC DNA]</scope>
    <source>
        <strain evidence="1 2">NK6</strain>
    </source>
</reference>
<proteinExistence type="predicted"/>
<evidence type="ECO:0000313" key="1">
    <source>
        <dbReference type="EMBL" id="BAR62063.1"/>
    </source>
</evidence>
<name>A0A0E4BX06_9BRAD</name>
<dbReference type="Proteomes" id="UP000063308">
    <property type="component" value="Chromosome"/>
</dbReference>
<sequence>MIGGSCVRTIHGGAYCVSEKADQPAGLHFGHPVPQTGTQMAPDMVPATLLNKTIPCSFTVGAGRKAAASLPAAVEA</sequence>
<evidence type="ECO:0000313" key="2">
    <source>
        <dbReference type="Proteomes" id="UP000063308"/>
    </source>
</evidence>
<accession>A0A0E4BX06</accession>
<organism evidence="1 2">
    <name type="scientific">Bradyrhizobium diazoefficiens</name>
    <dbReference type="NCBI Taxonomy" id="1355477"/>
    <lineage>
        <taxon>Bacteria</taxon>
        <taxon>Pseudomonadati</taxon>
        <taxon>Pseudomonadota</taxon>
        <taxon>Alphaproteobacteria</taxon>
        <taxon>Hyphomicrobiales</taxon>
        <taxon>Nitrobacteraceae</taxon>
        <taxon>Bradyrhizobium</taxon>
    </lineage>
</organism>
<gene>
    <name evidence="1" type="ORF">NK6_8919</name>
</gene>
<dbReference type="AlphaFoldDB" id="A0A0E4BX06"/>
<protein>
    <submittedName>
        <fullName evidence="1">Uncharacterized protein</fullName>
    </submittedName>
</protein>